<sequence>MGDDMKENDISRSVDFMKNNIFKFINSSFSKNLLPPYIYLAHDMRTYTLSTTTERVAPLALKINGMDFWSICLTGETPWQILNSGPIQYLTGKIEFPETPYDVFYKRGMILKEIFKIAVTKGKIKVPEDFNNGFDFTTATVSTAGSEGNVNNYKRRGFPGQIRTVPTFDFSALPSIYSTSAERNFIDYIHLCMRYTVTELETIYPKSQFPVIHAKYKECADYILNEYQVDLSEISDKK</sequence>
<reference evidence="1" key="1">
    <citation type="submission" date="2019-08" db="EMBL/GenBank/DDBJ databases">
        <authorList>
            <person name="Kucharzyk K."/>
            <person name="Murdoch R.W."/>
            <person name="Higgins S."/>
            <person name="Loffler F."/>
        </authorList>
    </citation>
    <scope>NUCLEOTIDE SEQUENCE</scope>
</reference>
<dbReference type="Gene3D" id="3.40.390.70">
    <property type="match status" value="1"/>
</dbReference>
<name>A0A644WWD4_9ZZZZ</name>
<organism evidence="1">
    <name type="scientific">bioreactor metagenome</name>
    <dbReference type="NCBI Taxonomy" id="1076179"/>
    <lineage>
        <taxon>unclassified sequences</taxon>
        <taxon>metagenomes</taxon>
        <taxon>ecological metagenomes</taxon>
    </lineage>
</organism>
<accession>A0A644WWD4</accession>
<dbReference type="AlphaFoldDB" id="A0A644WWD4"/>
<proteinExistence type="predicted"/>
<comment type="caution">
    <text evidence="1">The sequence shown here is derived from an EMBL/GenBank/DDBJ whole genome shotgun (WGS) entry which is preliminary data.</text>
</comment>
<protein>
    <submittedName>
        <fullName evidence="1">Uncharacterized protein</fullName>
    </submittedName>
</protein>
<gene>
    <name evidence="1" type="ORF">SDC9_52672</name>
</gene>
<dbReference type="EMBL" id="VSSQ01001223">
    <property type="protein sequence ID" value="MPM06373.1"/>
    <property type="molecule type" value="Genomic_DNA"/>
</dbReference>
<evidence type="ECO:0000313" key="1">
    <source>
        <dbReference type="EMBL" id="MPM06373.1"/>
    </source>
</evidence>